<evidence type="ECO:0000256" key="6">
    <source>
        <dbReference type="ARBA" id="ARBA00023136"/>
    </source>
</evidence>
<keyword evidence="5 7" id="KW-1133">Transmembrane helix</keyword>
<evidence type="ECO:0000313" key="8">
    <source>
        <dbReference type="EMBL" id="RIV86329.1"/>
    </source>
</evidence>
<keyword evidence="3" id="KW-1003">Cell membrane</keyword>
<proteinExistence type="inferred from homology"/>
<feature type="transmembrane region" description="Helical" evidence="7">
    <location>
        <begin position="440"/>
        <end position="467"/>
    </location>
</feature>
<feature type="transmembrane region" description="Helical" evidence="7">
    <location>
        <begin position="43"/>
        <end position="67"/>
    </location>
</feature>
<feature type="transmembrane region" description="Helical" evidence="7">
    <location>
        <begin position="414"/>
        <end position="434"/>
    </location>
</feature>
<keyword evidence="4 7" id="KW-0812">Transmembrane</keyword>
<feature type="transmembrane region" description="Helical" evidence="7">
    <location>
        <begin position="172"/>
        <end position="191"/>
    </location>
</feature>
<protein>
    <submittedName>
        <fullName evidence="8">Lipopolysaccharide biosynthesis protein</fullName>
    </submittedName>
</protein>
<gene>
    <name evidence="8" type="ORF">D2V17_09550</name>
</gene>
<feature type="transmembrane region" description="Helical" evidence="7">
    <location>
        <begin position="110"/>
        <end position="128"/>
    </location>
</feature>
<keyword evidence="6 7" id="KW-0472">Membrane</keyword>
<evidence type="ECO:0000256" key="7">
    <source>
        <dbReference type="SAM" id="Phobius"/>
    </source>
</evidence>
<keyword evidence="9" id="KW-1185">Reference proteome</keyword>
<dbReference type="Proteomes" id="UP000265366">
    <property type="component" value="Unassembled WGS sequence"/>
</dbReference>
<comment type="subcellular location">
    <subcellularLocation>
        <location evidence="1">Cell membrane</location>
        <topology evidence="1">Multi-pass membrane protein</topology>
    </subcellularLocation>
</comment>
<feature type="transmembrane region" description="Helical" evidence="7">
    <location>
        <begin position="384"/>
        <end position="402"/>
    </location>
</feature>
<feature type="transmembrane region" description="Helical" evidence="7">
    <location>
        <begin position="149"/>
        <end position="166"/>
    </location>
</feature>
<dbReference type="InterPro" id="IPR050833">
    <property type="entry name" value="Poly_Biosynth_Transport"/>
</dbReference>
<feature type="transmembrane region" description="Helical" evidence="7">
    <location>
        <begin position="360"/>
        <end position="378"/>
    </location>
</feature>
<dbReference type="PANTHER" id="PTHR30250">
    <property type="entry name" value="PST FAMILY PREDICTED COLANIC ACID TRANSPORTER"/>
    <property type="match status" value="1"/>
</dbReference>
<reference evidence="8 9" key="1">
    <citation type="submission" date="2018-08" db="EMBL/GenBank/DDBJ databases">
        <title>Erythrobacter zhengii sp.nov., a bacterium isolated from deep-sea sediment.</title>
        <authorList>
            <person name="Fang C."/>
            <person name="Wu Y.-H."/>
            <person name="Sun C."/>
            <person name="Wang H."/>
            <person name="Cheng H."/>
            <person name="Meng F.-X."/>
            <person name="Wang C.-S."/>
            <person name="Xu X.-W."/>
        </authorList>
    </citation>
    <scope>NUCLEOTIDE SEQUENCE [LARGE SCALE GENOMIC DNA]</scope>
    <source>
        <strain evidence="8 9">CCTCC AB 2015396</strain>
    </source>
</reference>
<comment type="caution">
    <text evidence="8">The sequence shown here is derived from an EMBL/GenBank/DDBJ whole genome shotgun (WGS) entry which is preliminary data.</text>
</comment>
<feature type="transmembrane region" description="Helical" evidence="7">
    <location>
        <begin position="316"/>
        <end position="339"/>
    </location>
</feature>
<evidence type="ECO:0000256" key="2">
    <source>
        <dbReference type="ARBA" id="ARBA00007430"/>
    </source>
</evidence>
<accession>A0A3A1P5U4</accession>
<evidence type="ECO:0000256" key="5">
    <source>
        <dbReference type="ARBA" id="ARBA00022989"/>
    </source>
</evidence>
<dbReference type="PANTHER" id="PTHR30250:SF10">
    <property type="entry name" value="LIPOPOLYSACCHARIDE BIOSYNTHESIS PROTEIN WZXC"/>
    <property type="match status" value="1"/>
</dbReference>
<dbReference type="GO" id="GO:0005886">
    <property type="term" value="C:plasma membrane"/>
    <property type="evidence" value="ECO:0007669"/>
    <property type="project" value="UniProtKB-SubCell"/>
</dbReference>
<evidence type="ECO:0000313" key="9">
    <source>
        <dbReference type="Proteomes" id="UP000265366"/>
    </source>
</evidence>
<evidence type="ECO:0000256" key="4">
    <source>
        <dbReference type="ARBA" id="ARBA00022692"/>
    </source>
</evidence>
<evidence type="ECO:0000256" key="1">
    <source>
        <dbReference type="ARBA" id="ARBA00004651"/>
    </source>
</evidence>
<comment type="similarity">
    <text evidence="2">Belongs to the polysaccharide synthase family.</text>
</comment>
<dbReference type="Pfam" id="PF13440">
    <property type="entry name" value="Polysacc_synt_3"/>
    <property type="match status" value="1"/>
</dbReference>
<dbReference type="CDD" id="cd13127">
    <property type="entry name" value="MATE_tuaB_like"/>
    <property type="match status" value="1"/>
</dbReference>
<dbReference type="RefSeq" id="WP_119592750.1">
    <property type="nucleotide sequence ID" value="NZ_QXFM01000087.1"/>
</dbReference>
<name>A0A3A1P5U4_9SPHN</name>
<feature type="transmembrane region" description="Helical" evidence="7">
    <location>
        <begin position="79"/>
        <end position="98"/>
    </location>
</feature>
<evidence type="ECO:0000256" key="3">
    <source>
        <dbReference type="ARBA" id="ARBA00022475"/>
    </source>
</evidence>
<sequence>MSNLRKIGLGSLILTASRAIVNALGFISTILLARLLMPEDFGLVAIAVTLQAIVSAITDVPVSQALIQLDDPSQQHVDTAFTIGLLRSLAVAVIFAAASWPVVAVFEEPRLANIMLALSASLLLSGVVNPRRALLQKSLIFKQEFAIEVLGKLGAVVLSIAVAFIWHSYWALVVGAVSGQLVTVIASYVFVRYRPRLDLSEFRSLWSFSGWMTLSNALNTINWRSDQLFIGKLLSPTDVGVYTVGDNLAQLPTREATLPLTSALFPAFSNLTSNAPRLAHAYTRAQGLVTAVALPVGIGFALVAERLVPLAMGEKWIPSIIVIQFLSSVFALQTIGSLAQPLALALGHTKTLFRRDIQLFFIRLPIIVGGLLLGGLVGVLVARVISGLIAIGFNVSIVKSMIGQSIVKQLTNSWRNILSVALMAVGVEVTSMLMPVSTEWFTQLLQVAALIAVGGLIYLGGGLLIWLAAGKPEGPEAIALDWANKGQRAVRTRLAR</sequence>
<organism evidence="8 9">
    <name type="scientific">Aurantiacibacter xanthus</name>
    <dbReference type="NCBI Taxonomy" id="1784712"/>
    <lineage>
        <taxon>Bacteria</taxon>
        <taxon>Pseudomonadati</taxon>
        <taxon>Pseudomonadota</taxon>
        <taxon>Alphaproteobacteria</taxon>
        <taxon>Sphingomonadales</taxon>
        <taxon>Erythrobacteraceae</taxon>
        <taxon>Aurantiacibacter</taxon>
    </lineage>
</organism>
<dbReference type="AlphaFoldDB" id="A0A3A1P5U4"/>
<feature type="transmembrane region" description="Helical" evidence="7">
    <location>
        <begin position="12"/>
        <end position="37"/>
    </location>
</feature>
<dbReference type="OrthoDB" id="7605542at2"/>
<dbReference type="EMBL" id="QXFM01000087">
    <property type="protein sequence ID" value="RIV86329.1"/>
    <property type="molecule type" value="Genomic_DNA"/>
</dbReference>
<feature type="transmembrane region" description="Helical" evidence="7">
    <location>
        <begin position="287"/>
        <end position="304"/>
    </location>
</feature>